<evidence type="ECO:0000313" key="9">
    <source>
        <dbReference type="Proteomes" id="UP000682111"/>
    </source>
</evidence>
<proteinExistence type="predicted"/>
<gene>
    <name evidence="8" type="ORF">J27TS8_38500</name>
</gene>
<evidence type="ECO:0000256" key="4">
    <source>
        <dbReference type="ARBA" id="ARBA00022683"/>
    </source>
</evidence>
<dbReference type="GO" id="GO:0009401">
    <property type="term" value="P:phosphoenolpyruvate-dependent sugar phosphotransferase system"/>
    <property type="evidence" value="ECO:0007669"/>
    <property type="project" value="UniProtKB-KW"/>
</dbReference>
<dbReference type="PANTHER" id="PTHR34382">
    <property type="entry name" value="PTS SYSTEM N,N'-DIACETYLCHITOBIOSE-SPECIFIC EIIA COMPONENT"/>
    <property type="match status" value="1"/>
</dbReference>
<evidence type="ECO:0000256" key="3">
    <source>
        <dbReference type="ARBA" id="ARBA00022679"/>
    </source>
</evidence>
<feature type="active site" description="Tele-phosphohistidine intermediate" evidence="5">
    <location>
        <position position="83"/>
    </location>
</feature>
<keyword evidence="3" id="KW-0808">Transferase</keyword>
<evidence type="ECO:0000256" key="1">
    <source>
        <dbReference type="ARBA" id="ARBA00022448"/>
    </source>
</evidence>
<dbReference type="EMBL" id="BORC01000008">
    <property type="protein sequence ID" value="GIN63857.1"/>
    <property type="molecule type" value="Genomic_DNA"/>
</dbReference>
<dbReference type="RefSeq" id="WP_095309621.1">
    <property type="nucleotide sequence ID" value="NZ_BORC01000008.1"/>
</dbReference>
<accession>A0A919WLE2</accession>
<dbReference type="AlphaFoldDB" id="A0A919WLE2"/>
<dbReference type="GO" id="GO:0046872">
    <property type="term" value="F:metal ion binding"/>
    <property type="evidence" value="ECO:0007669"/>
    <property type="project" value="UniProtKB-KW"/>
</dbReference>
<dbReference type="PROSITE" id="PS51095">
    <property type="entry name" value="PTS_EIIA_TYPE_3"/>
    <property type="match status" value="1"/>
</dbReference>
<keyword evidence="6" id="KW-0460">Magnesium</keyword>
<dbReference type="Proteomes" id="UP000682111">
    <property type="component" value="Unassembled WGS sequence"/>
</dbReference>
<evidence type="ECO:0000313" key="8">
    <source>
        <dbReference type="EMBL" id="GIN63857.1"/>
    </source>
</evidence>
<sequence>MKDKETELEELNLISMQMILHAGDARNDVMKALACCEEDEYDHAEKLLENANKNIVQSHKLQTETVQKEAQGEEPIFSLLFAHAQDTLMTVKSEYELAKRLVRIFRRLDEKIDGKKAKL</sequence>
<feature type="modified residue" description="Phosphohistidine; by HPr" evidence="7">
    <location>
        <position position="83"/>
    </location>
</feature>
<name>A0A919WLE2_9BACI</name>
<keyword evidence="4" id="KW-0598">Phosphotransferase system</keyword>
<keyword evidence="1" id="KW-0813">Transport</keyword>
<keyword evidence="9" id="KW-1185">Reference proteome</keyword>
<protein>
    <submittedName>
        <fullName evidence="8">PTS lactose transporter subunit IIA</fullName>
    </submittedName>
</protein>
<keyword evidence="2" id="KW-0762">Sugar transport</keyword>
<dbReference type="PIRSF" id="PIRSF000699">
    <property type="entry name" value="PTS_IILac_III"/>
    <property type="match status" value="1"/>
</dbReference>
<keyword evidence="6" id="KW-0479">Metal-binding</keyword>
<feature type="binding site" evidence="6">
    <location>
        <position position="86"/>
    </location>
    <ligand>
        <name>Mg(2+)</name>
        <dbReference type="ChEBI" id="CHEBI:18420"/>
        <note>ligand shared between all trimeric partners</note>
    </ligand>
</feature>
<evidence type="ECO:0000256" key="7">
    <source>
        <dbReference type="PROSITE-ProRule" id="PRU00418"/>
    </source>
</evidence>
<dbReference type="Pfam" id="PF02255">
    <property type="entry name" value="PTS_IIA"/>
    <property type="match status" value="1"/>
</dbReference>
<dbReference type="CDD" id="cd00215">
    <property type="entry name" value="PTS_IIA_lac"/>
    <property type="match status" value="1"/>
</dbReference>
<evidence type="ECO:0000256" key="5">
    <source>
        <dbReference type="PIRSR" id="PIRSR000699-1"/>
    </source>
</evidence>
<dbReference type="Gene3D" id="1.20.58.80">
    <property type="entry name" value="Phosphotransferase system, lactose/cellobiose-type IIA subunit"/>
    <property type="match status" value="1"/>
</dbReference>
<dbReference type="OrthoDB" id="350602at2"/>
<evidence type="ECO:0000256" key="2">
    <source>
        <dbReference type="ARBA" id="ARBA00022597"/>
    </source>
</evidence>
<reference evidence="8" key="1">
    <citation type="submission" date="2021-03" db="EMBL/GenBank/DDBJ databases">
        <title>Antimicrobial resistance genes in bacteria isolated from Japanese honey, and their potential for conferring macrolide and lincosamide resistance in the American foulbrood pathogen Paenibacillus larvae.</title>
        <authorList>
            <person name="Okamoto M."/>
            <person name="Kumagai M."/>
            <person name="Kanamori H."/>
            <person name="Takamatsu D."/>
        </authorList>
    </citation>
    <scope>NUCLEOTIDE SEQUENCE</scope>
    <source>
        <strain evidence="8">J27TS8</strain>
    </source>
</reference>
<dbReference type="InterPro" id="IPR003188">
    <property type="entry name" value="PTS_IIA_lac/cel"/>
</dbReference>
<dbReference type="InterPro" id="IPR036542">
    <property type="entry name" value="PTS_IIA_lac/cel_sf"/>
</dbReference>
<dbReference type="PANTHER" id="PTHR34382:SF7">
    <property type="entry name" value="PTS SYSTEM N,N'-DIACETYLCHITOBIOSE-SPECIFIC EIIA COMPONENT"/>
    <property type="match status" value="1"/>
</dbReference>
<comment type="cofactor">
    <cofactor evidence="6">
        <name>Mg(2+)</name>
        <dbReference type="ChEBI" id="CHEBI:18420"/>
    </cofactor>
    <text evidence="6">Binds 1 Mg(2+) ion per trimer.</text>
</comment>
<dbReference type="SUPFAM" id="SSF46973">
    <property type="entry name" value="Enzyme IIa from lactose specific PTS, IIa-lac"/>
    <property type="match status" value="1"/>
</dbReference>
<dbReference type="GO" id="GO:0016740">
    <property type="term" value="F:transferase activity"/>
    <property type="evidence" value="ECO:0007669"/>
    <property type="project" value="UniProtKB-KW"/>
</dbReference>
<evidence type="ECO:0000256" key="6">
    <source>
        <dbReference type="PIRSR" id="PIRSR000699-2"/>
    </source>
</evidence>
<comment type="caution">
    <text evidence="8">The sequence shown here is derived from an EMBL/GenBank/DDBJ whole genome shotgun (WGS) entry which is preliminary data.</text>
</comment>
<organism evidence="8 9">
    <name type="scientific">Robertmurraya siralis</name>
    <dbReference type="NCBI Taxonomy" id="77777"/>
    <lineage>
        <taxon>Bacteria</taxon>
        <taxon>Bacillati</taxon>
        <taxon>Bacillota</taxon>
        <taxon>Bacilli</taxon>
        <taxon>Bacillales</taxon>
        <taxon>Bacillaceae</taxon>
        <taxon>Robertmurraya</taxon>
    </lineage>
</organism>